<organism evidence="1 2">
    <name type="scientific">Pistacia integerrima</name>
    <dbReference type="NCBI Taxonomy" id="434235"/>
    <lineage>
        <taxon>Eukaryota</taxon>
        <taxon>Viridiplantae</taxon>
        <taxon>Streptophyta</taxon>
        <taxon>Embryophyta</taxon>
        <taxon>Tracheophyta</taxon>
        <taxon>Spermatophyta</taxon>
        <taxon>Magnoliopsida</taxon>
        <taxon>eudicotyledons</taxon>
        <taxon>Gunneridae</taxon>
        <taxon>Pentapetalae</taxon>
        <taxon>rosids</taxon>
        <taxon>malvids</taxon>
        <taxon>Sapindales</taxon>
        <taxon>Anacardiaceae</taxon>
        <taxon>Pistacia</taxon>
    </lineage>
</organism>
<sequence length="117" mass="13394">MAQVFSKVLSPTDITRKLALPIKAFNRFHFPEGVNYVHFMVTDSDGIRYNFRLAKRNSGNYSKPEITGGWRQFARNKGLQPGDMVTLNVQQGEAGAVHYIIKVTKMIRLFGRRIYEA</sequence>
<protein>
    <submittedName>
        <fullName evidence="1">Uncharacterized protein</fullName>
    </submittedName>
</protein>
<keyword evidence="2" id="KW-1185">Reference proteome</keyword>
<evidence type="ECO:0000313" key="1">
    <source>
        <dbReference type="EMBL" id="KAJ0027361.1"/>
    </source>
</evidence>
<comment type="caution">
    <text evidence="1">The sequence shown here is derived from an EMBL/GenBank/DDBJ whole genome shotgun (WGS) entry which is preliminary data.</text>
</comment>
<evidence type="ECO:0000313" key="2">
    <source>
        <dbReference type="Proteomes" id="UP001163603"/>
    </source>
</evidence>
<proteinExistence type="predicted"/>
<gene>
    <name evidence="1" type="ORF">Pint_35240</name>
</gene>
<name>A0ACC0Y1Z4_9ROSI</name>
<accession>A0ACC0Y1Z4</accession>
<dbReference type="Proteomes" id="UP001163603">
    <property type="component" value="Chromosome 9"/>
</dbReference>
<dbReference type="EMBL" id="CM047744">
    <property type="protein sequence ID" value="KAJ0027361.1"/>
    <property type="molecule type" value="Genomic_DNA"/>
</dbReference>
<reference evidence="2" key="1">
    <citation type="journal article" date="2023" name="G3 (Bethesda)">
        <title>Genome assembly and association tests identify interacting loci associated with vigor, precocity, and sex in interspecific pistachio rootstocks.</title>
        <authorList>
            <person name="Palmer W."/>
            <person name="Jacygrad E."/>
            <person name="Sagayaradj S."/>
            <person name="Cavanaugh K."/>
            <person name="Han R."/>
            <person name="Bertier L."/>
            <person name="Beede B."/>
            <person name="Kafkas S."/>
            <person name="Golino D."/>
            <person name="Preece J."/>
            <person name="Michelmore R."/>
        </authorList>
    </citation>
    <scope>NUCLEOTIDE SEQUENCE [LARGE SCALE GENOMIC DNA]</scope>
</reference>